<dbReference type="Pfam" id="PF12708">
    <property type="entry name" value="Pect-lyase_RHGA_epim"/>
    <property type="match status" value="1"/>
</dbReference>
<gene>
    <name evidence="2" type="ORF">IDH45_26370</name>
</gene>
<feature type="domain" description="Rhamnogalacturonase A/B/Epimerase-like pectate lyase" evidence="1">
    <location>
        <begin position="84"/>
        <end position="153"/>
    </location>
</feature>
<evidence type="ECO:0000313" key="2">
    <source>
        <dbReference type="EMBL" id="MBD2865512.1"/>
    </source>
</evidence>
<protein>
    <recommendedName>
        <fullName evidence="1">Rhamnogalacturonase A/B/Epimerase-like pectate lyase domain-containing protein</fullName>
    </recommendedName>
</protein>
<dbReference type="EMBL" id="JACXJA010000043">
    <property type="protein sequence ID" value="MBD2865512.1"/>
    <property type="molecule type" value="Genomic_DNA"/>
</dbReference>
<dbReference type="RefSeq" id="WP_190931134.1">
    <property type="nucleotide sequence ID" value="NZ_JACXJA010000043.1"/>
</dbReference>
<sequence length="587" mass="63852">MSINEPSITENSAGKTISRRTLLTTLGAAGAAIVSGGMLHSVNGSPGVTAAVYGGEETDADSVEYRYAAGQPARTVGAKLRESVSVKDFGAAGDGVSDDTAAFQAAAGSLVKGGILTIPPGTYTISDTVQFSQGTIIQGAGLHSVVINMTDSAKFAINLFTPATRQEYFRVSGFTLNAKYGITNRWNLGTDYANTANPSRSVRITDVKFQGTYDAALDPAAQSVVVPARGELESLGVGLHLVMVYGAEVAGCLFERCGIGFENIGCTLSKAERNRFYRNARHIHDERVEWYNSSFGMGADNVYEQNDLLDATRIGGVTLWRSHGAELRHNYSEHLERGGVLAAPEMYYFYNPDSCKIHLNHLNVALAVSMQRPAIKMLFDGASIGRAGGNILQGNAPTPFNGVLGNWLEIVTTKWDRRYPWHTQLHYEELFPVRRQPYVLYGAQPELNVLEFDNVFPHMNITGTLADKPLPFVENGSYKAWHLASGENKNFRFRLYVPNSKLSGSFQLQITAEGNPATDGGNGRAYAVVRNQAGGVVFNDYAFINVSAFTTKTIDLNVTNPESLQLFDIDFTNLSFSKIYRVAIVAL</sequence>
<accession>A0A927CEM8</accession>
<keyword evidence="3" id="KW-1185">Reference proteome</keyword>
<dbReference type="InterPro" id="IPR012334">
    <property type="entry name" value="Pectin_lyas_fold"/>
</dbReference>
<organism evidence="2 3">
    <name type="scientific">Paenibacillus oceani</name>
    <dbReference type="NCBI Taxonomy" id="2772510"/>
    <lineage>
        <taxon>Bacteria</taxon>
        <taxon>Bacillati</taxon>
        <taxon>Bacillota</taxon>
        <taxon>Bacilli</taxon>
        <taxon>Bacillales</taxon>
        <taxon>Paenibacillaceae</taxon>
        <taxon>Paenibacillus</taxon>
    </lineage>
</organism>
<dbReference type="InterPro" id="IPR006311">
    <property type="entry name" value="TAT_signal"/>
</dbReference>
<proteinExistence type="predicted"/>
<dbReference type="InterPro" id="IPR011050">
    <property type="entry name" value="Pectin_lyase_fold/virulence"/>
</dbReference>
<dbReference type="Proteomes" id="UP000639396">
    <property type="component" value="Unassembled WGS sequence"/>
</dbReference>
<dbReference type="SUPFAM" id="SSF51126">
    <property type="entry name" value="Pectin lyase-like"/>
    <property type="match status" value="1"/>
</dbReference>
<comment type="caution">
    <text evidence="2">The sequence shown here is derived from an EMBL/GenBank/DDBJ whole genome shotgun (WGS) entry which is preliminary data.</text>
</comment>
<dbReference type="PROSITE" id="PS51318">
    <property type="entry name" value="TAT"/>
    <property type="match status" value="1"/>
</dbReference>
<reference evidence="2" key="1">
    <citation type="submission" date="2020-09" db="EMBL/GenBank/DDBJ databases">
        <title>A novel bacterium of genus Paenibacillus, isolated from South China Sea.</title>
        <authorList>
            <person name="Huang H."/>
            <person name="Mo K."/>
            <person name="Hu Y."/>
        </authorList>
    </citation>
    <scope>NUCLEOTIDE SEQUENCE</scope>
    <source>
        <strain evidence="2">IB182363</strain>
    </source>
</reference>
<dbReference type="InterPro" id="IPR024535">
    <property type="entry name" value="RHGA/B-epi-like_pectate_lyase"/>
</dbReference>
<evidence type="ECO:0000313" key="3">
    <source>
        <dbReference type="Proteomes" id="UP000639396"/>
    </source>
</evidence>
<dbReference type="Gene3D" id="2.160.20.10">
    <property type="entry name" value="Single-stranded right-handed beta-helix, Pectin lyase-like"/>
    <property type="match status" value="1"/>
</dbReference>
<evidence type="ECO:0000259" key="1">
    <source>
        <dbReference type="Pfam" id="PF12708"/>
    </source>
</evidence>
<dbReference type="AlphaFoldDB" id="A0A927CEM8"/>
<name>A0A927CEM8_9BACL</name>